<dbReference type="EMBL" id="JBEDUW010000001">
    <property type="protein sequence ID" value="KAK9948580.1"/>
    <property type="molecule type" value="Genomic_DNA"/>
</dbReference>
<dbReference type="Gene3D" id="1.20.272.10">
    <property type="match status" value="1"/>
</dbReference>
<dbReference type="SUPFAM" id="SSF52540">
    <property type="entry name" value="P-loop containing nucleoside triphosphate hydrolases"/>
    <property type="match status" value="1"/>
</dbReference>
<dbReference type="PANTHER" id="PTHR11669:SF25">
    <property type="entry name" value="OS02G0704966 PROTEIN"/>
    <property type="match status" value="1"/>
</dbReference>
<evidence type="ECO:0000313" key="2">
    <source>
        <dbReference type="EMBL" id="KAK9948580.1"/>
    </source>
</evidence>
<dbReference type="Pfam" id="PF21960">
    <property type="entry name" value="RCF1-5-like_lid"/>
    <property type="match status" value="1"/>
</dbReference>
<name>A0AAW1YJ00_RUBAR</name>
<evidence type="ECO:0000313" key="3">
    <source>
        <dbReference type="Proteomes" id="UP001457282"/>
    </source>
</evidence>
<dbReference type="GO" id="GO:0005634">
    <property type="term" value="C:nucleus"/>
    <property type="evidence" value="ECO:0007669"/>
    <property type="project" value="TreeGrafter"/>
</dbReference>
<sequence length="754" mass="84474">MESNWSRHRSTSQTSLKPQRSGYEPSDAETDFLETPWHGHNRKISGGLESEVTKAAGLELARNISPWKHSRRHSSRFEYDGAPTKNDAVADPVHRRTSSKSPYRQRRDDGTVRSPTTGSETRRNISPLSKAERRRHVSPFKSDKEEHGLNDADEIVSSNRKQNQRRRPTTAPRVRARSEVEQQSNNDPTPTKGERTPSPISKAMIQKQRPAPHTKSPSVGEINEMIANAKLGRAPPKANAPLAFGSPDSVSIAPGDIFFSRECKIVALPKTVNPIPKPKNGGFENRSIDPNVKMVSQRGNAFDHYAQGTLSSCGLSQTITTTSSSALSDTSGRTTASAKKFTANRRKSESHSLFACMKKGGSCRKTKSPERDPVFNEASFIEKAFVVESVRKFWADKHRPASLNGFTCHKQEAELLKGLVIDNKFPHILFTGPPGSGKKVLTMAFLRETYGDASWEISHDLRYFQIQEQMPMQVMVPLTSSAHHIELNVRLEANARYALMGLVGEINNENAIAPEVSTLDVEGNHKVLVLYDVDQAAENIQHLIKWIMDCCSETCKLILCCENDADIVESVKNRCKVIKLDAPATHEITEVLAQIASKEDFDLTMNFANKIANKSKQNLRKAIMGLEATKAHNYPFVDDQPIPIGWEEVLVEVAAEILADPSPKRLFFIRGKFQKLLVGFVHPKLILLKLVEQFLKAMDGTSKRELYYWHAYYDKRLPVGASALLKLEEFVVKFMSIYRKSANSRQYVSCTQPR</sequence>
<reference evidence="2 3" key="1">
    <citation type="journal article" date="2023" name="G3 (Bethesda)">
        <title>A chromosome-length genome assembly and annotation of blackberry (Rubus argutus, cv. 'Hillquist').</title>
        <authorList>
            <person name="Bruna T."/>
            <person name="Aryal R."/>
            <person name="Dudchenko O."/>
            <person name="Sargent D.J."/>
            <person name="Mead D."/>
            <person name="Buti M."/>
            <person name="Cavallini A."/>
            <person name="Hytonen T."/>
            <person name="Andres J."/>
            <person name="Pham M."/>
            <person name="Weisz D."/>
            <person name="Mascagni F."/>
            <person name="Usai G."/>
            <person name="Natali L."/>
            <person name="Bassil N."/>
            <person name="Fernandez G.E."/>
            <person name="Lomsadze A."/>
            <person name="Armour M."/>
            <person name="Olukolu B."/>
            <person name="Poorten T."/>
            <person name="Britton C."/>
            <person name="Davik J."/>
            <person name="Ashrafi H."/>
            <person name="Aiden E.L."/>
            <person name="Borodovsky M."/>
            <person name="Worthington M."/>
        </authorList>
    </citation>
    <scope>NUCLEOTIDE SEQUENCE [LARGE SCALE GENOMIC DNA]</scope>
    <source>
        <strain evidence="2">PI 553951</strain>
    </source>
</reference>
<dbReference type="GO" id="GO:0003677">
    <property type="term" value="F:DNA binding"/>
    <property type="evidence" value="ECO:0007669"/>
    <property type="project" value="InterPro"/>
</dbReference>
<protein>
    <submittedName>
        <fullName evidence="2">Uncharacterized protein</fullName>
    </submittedName>
</protein>
<evidence type="ECO:0000256" key="1">
    <source>
        <dbReference type="SAM" id="MobiDB-lite"/>
    </source>
</evidence>
<dbReference type="InterPro" id="IPR050238">
    <property type="entry name" value="DNA_Rep/Repair_Clamp_Loader"/>
</dbReference>
<keyword evidence="3" id="KW-1185">Reference proteome</keyword>
<feature type="compositionally biased region" description="Polar residues" evidence="1">
    <location>
        <begin position="113"/>
        <end position="127"/>
    </location>
</feature>
<dbReference type="FunFam" id="1.10.8.60:FF:000030">
    <property type="entry name" value="replication factor C subunit 3"/>
    <property type="match status" value="1"/>
</dbReference>
<proteinExistence type="predicted"/>
<dbReference type="GO" id="GO:0005663">
    <property type="term" value="C:DNA replication factor C complex"/>
    <property type="evidence" value="ECO:0007669"/>
    <property type="project" value="TreeGrafter"/>
</dbReference>
<dbReference type="PANTHER" id="PTHR11669">
    <property type="entry name" value="REPLICATION FACTOR C / DNA POLYMERASE III GAMMA-TAU SUBUNIT"/>
    <property type="match status" value="1"/>
</dbReference>
<comment type="caution">
    <text evidence="2">The sequence shown here is derived from an EMBL/GenBank/DDBJ whole genome shotgun (WGS) entry which is preliminary data.</text>
</comment>
<gene>
    <name evidence="2" type="ORF">M0R45_004149</name>
</gene>
<feature type="region of interest" description="Disordered" evidence="1">
    <location>
        <begin position="61"/>
        <end position="218"/>
    </location>
</feature>
<feature type="region of interest" description="Disordered" evidence="1">
    <location>
        <begin position="1"/>
        <end position="48"/>
    </location>
</feature>
<dbReference type="GO" id="GO:0006261">
    <property type="term" value="P:DNA-templated DNA replication"/>
    <property type="evidence" value="ECO:0007669"/>
    <property type="project" value="TreeGrafter"/>
</dbReference>
<feature type="compositionally biased region" description="Basic residues" evidence="1">
    <location>
        <begin position="1"/>
        <end position="10"/>
    </location>
</feature>
<dbReference type="InterPro" id="IPR027417">
    <property type="entry name" value="P-loop_NTPase"/>
</dbReference>
<dbReference type="Proteomes" id="UP001457282">
    <property type="component" value="Unassembled WGS sequence"/>
</dbReference>
<dbReference type="GO" id="GO:0006281">
    <property type="term" value="P:DNA repair"/>
    <property type="evidence" value="ECO:0007669"/>
    <property type="project" value="TreeGrafter"/>
</dbReference>
<dbReference type="InterPro" id="IPR008921">
    <property type="entry name" value="DNA_pol3_clamp-load_cplx_C"/>
</dbReference>
<feature type="compositionally biased region" description="Basic and acidic residues" evidence="1">
    <location>
        <begin position="141"/>
        <end position="150"/>
    </location>
</feature>
<dbReference type="Gene3D" id="1.10.8.60">
    <property type="match status" value="1"/>
</dbReference>
<dbReference type="Pfam" id="PF22534">
    <property type="entry name" value="RFC_C"/>
    <property type="match status" value="1"/>
</dbReference>
<dbReference type="AlphaFoldDB" id="A0AAW1YJ00"/>
<accession>A0AAW1YJ00</accession>
<dbReference type="Gene3D" id="3.40.50.300">
    <property type="entry name" value="P-loop containing nucleotide triphosphate hydrolases"/>
    <property type="match status" value="1"/>
</dbReference>
<dbReference type="SUPFAM" id="SSF48019">
    <property type="entry name" value="post-AAA+ oligomerization domain-like"/>
    <property type="match status" value="1"/>
</dbReference>
<organism evidence="2 3">
    <name type="scientific">Rubus argutus</name>
    <name type="common">Southern blackberry</name>
    <dbReference type="NCBI Taxonomy" id="59490"/>
    <lineage>
        <taxon>Eukaryota</taxon>
        <taxon>Viridiplantae</taxon>
        <taxon>Streptophyta</taxon>
        <taxon>Embryophyta</taxon>
        <taxon>Tracheophyta</taxon>
        <taxon>Spermatophyta</taxon>
        <taxon>Magnoliopsida</taxon>
        <taxon>eudicotyledons</taxon>
        <taxon>Gunneridae</taxon>
        <taxon>Pentapetalae</taxon>
        <taxon>rosids</taxon>
        <taxon>fabids</taxon>
        <taxon>Rosales</taxon>
        <taxon>Rosaceae</taxon>
        <taxon>Rosoideae</taxon>
        <taxon>Rosoideae incertae sedis</taxon>
        <taxon>Rubus</taxon>
    </lineage>
</organism>
<dbReference type="GO" id="GO:0003689">
    <property type="term" value="F:DNA clamp loader activity"/>
    <property type="evidence" value="ECO:0007669"/>
    <property type="project" value="TreeGrafter"/>
</dbReference>